<evidence type="ECO:0000313" key="1">
    <source>
        <dbReference type="EMBL" id="KAK6363012.1"/>
    </source>
</evidence>
<keyword evidence="2" id="KW-1185">Reference proteome</keyword>
<proteinExistence type="predicted"/>
<comment type="caution">
    <text evidence="1">The sequence shown here is derived from an EMBL/GenBank/DDBJ whole genome shotgun (WGS) entry which is preliminary data.</text>
</comment>
<name>A0AAV9VLY8_9PEZI</name>
<sequence length="191" mass="20126">MDFAHQAEDAVAHREDVATTVPASLAGKPAVLLEAHAELHVNAAETDVSQAQLCVARTTVTTATPDISVAGLDIVFFLGVNAVEIMEPVAPATDASSTVAGKEAAAEVLVEVVVLPSAPVQPQEETLSLLIRHPRHQPQRHAPQSNTDGIPLQFIGITTGITMSGFQLSTILPHGVREHQHLLLSLPMLPA</sequence>
<dbReference type="EMBL" id="JAVHNS010000001">
    <property type="protein sequence ID" value="KAK6363012.1"/>
    <property type="molecule type" value="Genomic_DNA"/>
</dbReference>
<reference evidence="1 2" key="1">
    <citation type="submission" date="2019-10" db="EMBL/GenBank/DDBJ databases">
        <authorList>
            <person name="Palmer J.M."/>
        </authorList>
    </citation>
    <scope>NUCLEOTIDE SEQUENCE [LARGE SCALE GENOMIC DNA]</scope>
    <source>
        <strain evidence="1 2">TWF730</strain>
    </source>
</reference>
<protein>
    <submittedName>
        <fullName evidence="1">Uncharacterized protein</fullName>
    </submittedName>
</protein>
<accession>A0AAV9VLY8</accession>
<organism evidence="1 2">
    <name type="scientific">Orbilia blumenaviensis</name>
    <dbReference type="NCBI Taxonomy" id="1796055"/>
    <lineage>
        <taxon>Eukaryota</taxon>
        <taxon>Fungi</taxon>
        <taxon>Dikarya</taxon>
        <taxon>Ascomycota</taxon>
        <taxon>Pezizomycotina</taxon>
        <taxon>Orbiliomycetes</taxon>
        <taxon>Orbiliales</taxon>
        <taxon>Orbiliaceae</taxon>
        <taxon>Orbilia</taxon>
    </lineage>
</organism>
<evidence type="ECO:0000313" key="2">
    <source>
        <dbReference type="Proteomes" id="UP001373714"/>
    </source>
</evidence>
<dbReference type="Proteomes" id="UP001373714">
    <property type="component" value="Unassembled WGS sequence"/>
</dbReference>
<gene>
    <name evidence="1" type="ORF">TWF730_000461</name>
</gene>
<dbReference type="AlphaFoldDB" id="A0AAV9VLY8"/>